<feature type="binding site" evidence="4">
    <location>
        <position position="285"/>
    </location>
    <ligand>
        <name>S-adenosyl-L-methionine</name>
        <dbReference type="ChEBI" id="CHEBI:59789"/>
    </ligand>
</feature>
<dbReference type="EMBL" id="CP003065">
    <property type="protein sequence ID" value="AEV70203.1"/>
    <property type="molecule type" value="Genomic_DNA"/>
</dbReference>
<dbReference type="PROSITE" id="PS01231">
    <property type="entry name" value="TRMA_2"/>
    <property type="match status" value="1"/>
</dbReference>
<dbReference type="GO" id="GO:0070475">
    <property type="term" value="P:rRNA base methylation"/>
    <property type="evidence" value="ECO:0007669"/>
    <property type="project" value="TreeGrafter"/>
</dbReference>
<dbReference type="InterPro" id="IPR029063">
    <property type="entry name" value="SAM-dependent_MTases_sf"/>
</dbReference>
<dbReference type="eggNOG" id="COG2265">
    <property type="taxonomic scope" value="Bacteria"/>
</dbReference>
<dbReference type="FunFam" id="3.40.50.150:FF:000009">
    <property type="entry name" value="23S rRNA (Uracil(1939)-C(5))-methyltransferase RlmD"/>
    <property type="match status" value="1"/>
</dbReference>
<evidence type="ECO:0000313" key="8">
    <source>
        <dbReference type="Proteomes" id="UP000005435"/>
    </source>
</evidence>
<evidence type="ECO:0000259" key="6">
    <source>
        <dbReference type="PROSITE" id="PS50926"/>
    </source>
</evidence>
<name>G8M0W0_ACECE</name>
<evidence type="ECO:0000256" key="2">
    <source>
        <dbReference type="ARBA" id="ARBA00022679"/>
    </source>
</evidence>
<dbReference type="STRING" id="720554.Clocl_3749"/>
<dbReference type="PROSITE" id="PS51687">
    <property type="entry name" value="SAM_MT_RNA_M5U"/>
    <property type="match status" value="1"/>
</dbReference>
<dbReference type="FunFam" id="2.40.50.1070:FF:000003">
    <property type="entry name" value="23S rRNA (Uracil-5-)-methyltransferase RumA"/>
    <property type="match status" value="1"/>
</dbReference>
<evidence type="ECO:0000256" key="3">
    <source>
        <dbReference type="ARBA" id="ARBA00022691"/>
    </source>
</evidence>
<feature type="domain" description="TRAM" evidence="6">
    <location>
        <begin position="3"/>
        <end position="61"/>
    </location>
</feature>
<keyword evidence="1 4" id="KW-0489">Methyltransferase</keyword>
<dbReference type="Proteomes" id="UP000005435">
    <property type="component" value="Chromosome"/>
</dbReference>
<dbReference type="InterPro" id="IPR012340">
    <property type="entry name" value="NA-bd_OB-fold"/>
</dbReference>
<sequence length="456" mass="50954">MVPVKKNEVYKIEISGMTHEGQGVGRIDNFTVFVDGPIKGEEVEIKIIEVKKNYAVGKLVKILKASPDRVEPLCKVYNRCGGCSLQHMSYDATLKFKTDLVTENIRRIGGLQGVVVHDTIGMDNPFNYRNKAQFPVGIQRGELVVGFYAKRSHDIVNSHMCLIQHSDCDKAKLIVKRFLEENKISIYDETTGKGLVRHIMTRVGFKTGEMMVVLVINGNTLPKQDLLVKRLTAEMPQIKSIVLNINTANTNVILGSKNIVLFGEENITDYIGNFKFKISPLSFYQVNPVQTELLYNKALEYAGLTGEETVFDLYCGIGTISLFLSQKAKKVYGVEVVEDAIRDAQENAKLNGVDNVEFIVGEAEKIIPDMYDKGIRADVVVVDPPRKGCDGVVLDTLVNMSPERIVYVSCNPATLARDMAFLSERGYEVLEVQPVDMFPWSSHVECVTLMTNVKNK</sequence>
<dbReference type="InterPro" id="IPR002792">
    <property type="entry name" value="TRAM_dom"/>
</dbReference>
<dbReference type="FunFam" id="2.40.50.140:FF:000097">
    <property type="entry name" value="23S rRNA (uracil(1939)-C(5))-methyltransferase RlmD"/>
    <property type="match status" value="1"/>
</dbReference>
<dbReference type="NCBIfam" id="TIGR00479">
    <property type="entry name" value="rumA"/>
    <property type="match status" value="1"/>
</dbReference>
<dbReference type="CDD" id="cd02440">
    <property type="entry name" value="AdoMet_MTases"/>
    <property type="match status" value="1"/>
</dbReference>
<dbReference type="KEGG" id="ccl:Clocl_3749"/>
<feature type="binding site" evidence="4">
    <location>
        <position position="383"/>
    </location>
    <ligand>
        <name>S-adenosyl-L-methionine</name>
        <dbReference type="ChEBI" id="CHEBI:59789"/>
    </ligand>
</feature>
<dbReference type="GO" id="GO:0070041">
    <property type="term" value="F:rRNA (uridine-C5-)-methyltransferase activity"/>
    <property type="evidence" value="ECO:0007669"/>
    <property type="project" value="TreeGrafter"/>
</dbReference>
<gene>
    <name evidence="7" type="ordered locus">Clocl_3749</name>
</gene>
<organism evidence="7 8">
    <name type="scientific">Acetivibrio clariflavus (strain DSM 19732 / NBRC 101661 / EBR45)</name>
    <name type="common">Clostridium clariflavum</name>
    <dbReference type="NCBI Taxonomy" id="720554"/>
    <lineage>
        <taxon>Bacteria</taxon>
        <taxon>Bacillati</taxon>
        <taxon>Bacillota</taxon>
        <taxon>Clostridia</taxon>
        <taxon>Eubacteriales</taxon>
        <taxon>Oscillospiraceae</taxon>
        <taxon>Acetivibrio</taxon>
    </lineage>
</organism>
<evidence type="ECO:0000256" key="5">
    <source>
        <dbReference type="PROSITE-ProRule" id="PRU10015"/>
    </source>
</evidence>
<dbReference type="EC" id="2.1.1.-" evidence="7"/>
<evidence type="ECO:0000313" key="7">
    <source>
        <dbReference type="EMBL" id="AEV70203.1"/>
    </source>
</evidence>
<dbReference type="PANTHER" id="PTHR11061:SF30">
    <property type="entry name" value="TRNA (URACIL(54)-C(5))-METHYLTRANSFERASE"/>
    <property type="match status" value="1"/>
</dbReference>
<accession>G8M0W0</accession>
<dbReference type="Gene3D" id="3.40.50.150">
    <property type="entry name" value="Vaccinia Virus protein VP39"/>
    <property type="match status" value="1"/>
</dbReference>
<dbReference type="Pfam" id="PF05958">
    <property type="entry name" value="tRNA_U5-meth_tr"/>
    <property type="match status" value="1"/>
</dbReference>
<dbReference type="AlphaFoldDB" id="G8M0W0"/>
<feature type="active site" description="Nucleophile" evidence="4">
    <location>
        <position position="410"/>
    </location>
</feature>
<dbReference type="Pfam" id="PF01938">
    <property type="entry name" value="TRAM"/>
    <property type="match status" value="1"/>
</dbReference>
<comment type="similarity">
    <text evidence="4">Belongs to the class I-like SAM-binding methyltransferase superfamily. RNA M5U methyltransferase family.</text>
</comment>
<dbReference type="PROSITE" id="PS01230">
    <property type="entry name" value="TRMA_1"/>
    <property type="match status" value="1"/>
</dbReference>
<dbReference type="PROSITE" id="PS50926">
    <property type="entry name" value="TRAM"/>
    <property type="match status" value="1"/>
</dbReference>
<reference evidence="8" key="1">
    <citation type="submission" date="2011-12" db="EMBL/GenBank/DDBJ databases">
        <title>Complete sequence of Clostridium clariflavum DSM 19732.</title>
        <authorList>
            <consortium name="US DOE Joint Genome Institute"/>
            <person name="Lucas S."/>
            <person name="Han J."/>
            <person name="Lapidus A."/>
            <person name="Cheng J.-F."/>
            <person name="Goodwin L."/>
            <person name="Pitluck S."/>
            <person name="Peters L."/>
            <person name="Teshima H."/>
            <person name="Detter J.C."/>
            <person name="Han C."/>
            <person name="Tapia R."/>
            <person name="Land M."/>
            <person name="Hauser L."/>
            <person name="Kyrpides N."/>
            <person name="Ivanova N."/>
            <person name="Pagani I."/>
            <person name="Kitzmiller T."/>
            <person name="Lynd L."/>
            <person name="Izquierdo J."/>
            <person name="Woyke T."/>
        </authorList>
    </citation>
    <scope>NUCLEOTIDE SEQUENCE [LARGE SCALE GENOMIC DNA]</scope>
    <source>
        <strain evidence="8">DSM 19732 / NBRC 101661 / EBR45</strain>
    </source>
</reference>
<reference evidence="7 8" key="2">
    <citation type="journal article" date="2012" name="Stand. Genomic Sci.">
        <title>Complete Genome Sequence of Clostridium clariflavum DSM 19732.</title>
        <authorList>
            <person name="Izquierdo J.A."/>
            <person name="Goodwin L."/>
            <person name="Davenport K.W."/>
            <person name="Teshima H."/>
            <person name="Bruce D."/>
            <person name="Detter C."/>
            <person name="Tapia R."/>
            <person name="Han S."/>
            <person name="Land M."/>
            <person name="Hauser L."/>
            <person name="Jeffries C.D."/>
            <person name="Han J."/>
            <person name="Pitluck S."/>
            <person name="Nolan M."/>
            <person name="Chen A."/>
            <person name="Huntemann M."/>
            <person name="Mavromatis K."/>
            <person name="Mikhailova N."/>
            <person name="Liolios K."/>
            <person name="Woyke T."/>
            <person name="Lynd L.R."/>
        </authorList>
    </citation>
    <scope>NUCLEOTIDE SEQUENCE [LARGE SCALE GENOMIC DNA]</scope>
    <source>
        <strain evidence="8">DSM 19732 / NBRC 101661 / EBR45</strain>
    </source>
</reference>
<feature type="binding site" evidence="4">
    <location>
        <position position="335"/>
    </location>
    <ligand>
        <name>S-adenosyl-L-methionine</name>
        <dbReference type="ChEBI" id="CHEBI:59789"/>
    </ligand>
</feature>
<dbReference type="InterPro" id="IPR030391">
    <property type="entry name" value="MeTrfase_TrmA_CS"/>
</dbReference>
<dbReference type="InterPro" id="IPR010280">
    <property type="entry name" value="U5_MeTrfase_fam"/>
</dbReference>
<protein>
    <submittedName>
        <fullName evidence="7">23S rRNA (Uracil-5-)-methyltransferase RumA</fullName>
        <ecNumber evidence="7">2.1.1.-</ecNumber>
    </submittedName>
</protein>
<keyword evidence="2 4" id="KW-0808">Transferase</keyword>
<feature type="binding site" evidence="4">
    <location>
        <position position="314"/>
    </location>
    <ligand>
        <name>S-adenosyl-L-methionine</name>
        <dbReference type="ChEBI" id="CHEBI:59789"/>
    </ligand>
</feature>
<dbReference type="PANTHER" id="PTHR11061">
    <property type="entry name" value="RNA M5U METHYLTRANSFERASE"/>
    <property type="match status" value="1"/>
</dbReference>
<dbReference type="HOGENOM" id="CLU_014689_7_0_9"/>
<dbReference type="RefSeq" id="WP_014256711.1">
    <property type="nucleotide sequence ID" value="NC_016627.1"/>
</dbReference>
<dbReference type="OrthoDB" id="9804590at2"/>
<dbReference type="SUPFAM" id="SSF50249">
    <property type="entry name" value="Nucleic acid-binding proteins"/>
    <property type="match status" value="1"/>
</dbReference>
<evidence type="ECO:0000256" key="1">
    <source>
        <dbReference type="ARBA" id="ARBA00022603"/>
    </source>
</evidence>
<evidence type="ECO:0000256" key="4">
    <source>
        <dbReference type="PROSITE-ProRule" id="PRU01024"/>
    </source>
</evidence>
<dbReference type="SUPFAM" id="SSF53335">
    <property type="entry name" value="S-adenosyl-L-methionine-dependent methyltransferases"/>
    <property type="match status" value="1"/>
</dbReference>
<dbReference type="InterPro" id="IPR030390">
    <property type="entry name" value="MeTrfase_TrmA_AS"/>
</dbReference>
<dbReference type="Gene3D" id="2.40.50.140">
    <property type="entry name" value="Nucleic acid-binding proteins"/>
    <property type="match status" value="1"/>
</dbReference>
<proteinExistence type="inferred from homology"/>
<keyword evidence="3 4" id="KW-0949">S-adenosyl-L-methionine</keyword>
<keyword evidence="8" id="KW-1185">Reference proteome</keyword>
<feature type="active site" evidence="5">
    <location>
        <position position="410"/>
    </location>
</feature>
<dbReference type="Gene3D" id="2.40.50.1070">
    <property type="match status" value="1"/>
</dbReference>